<feature type="chain" id="PRO_5038801190" evidence="2">
    <location>
        <begin position="22"/>
        <end position="63"/>
    </location>
</feature>
<dbReference type="EMBL" id="BOPF01000034">
    <property type="protein sequence ID" value="GIJ50243.1"/>
    <property type="molecule type" value="Genomic_DNA"/>
</dbReference>
<protein>
    <submittedName>
        <fullName evidence="3">Uncharacterized protein</fullName>
    </submittedName>
</protein>
<evidence type="ECO:0000256" key="1">
    <source>
        <dbReference type="SAM" id="Phobius"/>
    </source>
</evidence>
<feature type="signal peptide" evidence="2">
    <location>
        <begin position="1"/>
        <end position="21"/>
    </location>
</feature>
<keyword evidence="4" id="KW-1185">Reference proteome</keyword>
<organism evidence="3 4">
    <name type="scientific">Virgisporangium aliadipatigenens</name>
    <dbReference type="NCBI Taxonomy" id="741659"/>
    <lineage>
        <taxon>Bacteria</taxon>
        <taxon>Bacillati</taxon>
        <taxon>Actinomycetota</taxon>
        <taxon>Actinomycetes</taxon>
        <taxon>Micromonosporales</taxon>
        <taxon>Micromonosporaceae</taxon>
        <taxon>Virgisporangium</taxon>
    </lineage>
</organism>
<evidence type="ECO:0000313" key="4">
    <source>
        <dbReference type="Proteomes" id="UP000619260"/>
    </source>
</evidence>
<proteinExistence type="predicted"/>
<dbReference type="Proteomes" id="UP000619260">
    <property type="component" value="Unassembled WGS sequence"/>
</dbReference>
<dbReference type="AlphaFoldDB" id="A0A8J3YV18"/>
<keyword evidence="1" id="KW-0472">Membrane</keyword>
<gene>
    <name evidence="3" type="ORF">Val02_71290</name>
</gene>
<name>A0A8J3YV18_9ACTN</name>
<evidence type="ECO:0000256" key="2">
    <source>
        <dbReference type="SAM" id="SignalP"/>
    </source>
</evidence>
<reference evidence="3" key="1">
    <citation type="submission" date="2021-01" db="EMBL/GenBank/DDBJ databases">
        <title>Whole genome shotgun sequence of Virgisporangium aliadipatigenens NBRC 105644.</title>
        <authorList>
            <person name="Komaki H."/>
            <person name="Tamura T."/>
        </authorList>
    </citation>
    <scope>NUCLEOTIDE SEQUENCE</scope>
    <source>
        <strain evidence="3">NBRC 105644</strain>
    </source>
</reference>
<comment type="caution">
    <text evidence="3">The sequence shown here is derived from an EMBL/GenBank/DDBJ whole genome shotgun (WGS) entry which is preliminary data.</text>
</comment>
<feature type="transmembrane region" description="Helical" evidence="1">
    <location>
        <begin position="31"/>
        <end position="50"/>
    </location>
</feature>
<keyword evidence="2" id="KW-0732">Signal</keyword>
<evidence type="ECO:0000313" key="3">
    <source>
        <dbReference type="EMBL" id="GIJ50243.1"/>
    </source>
</evidence>
<keyword evidence="1" id="KW-1133">Transmembrane helix</keyword>
<keyword evidence="1" id="KW-0812">Transmembrane</keyword>
<sequence length="63" mass="6769">MKNILAVFGCMLFALAVAAYAFFGNPSRGNPTFIGIVFTVAAGYLGYLAIKAIRNRRRGALRG</sequence>
<accession>A0A8J3YV18</accession>